<dbReference type="NCBIfam" id="NF033542">
    <property type="entry name" value="transpos_IS110"/>
    <property type="match status" value="1"/>
</dbReference>
<evidence type="ECO:0000259" key="3">
    <source>
        <dbReference type="Pfam" id="PF02371"/>
    </source>
</evidence>
<keyword evidence="1" id="KW-0175">Coiled coil</keyword>
<sequence>MIVIGIDAHKRTHTAVVADQNGSQLSTKTTGTASKDHLALLRWGAEQCDDRMWAIEDCRHLSRRLERDLLAAGERVVRVPPKLMANARDGARTYGKSDPIDALAVARAALREPNLPEARLEGMEREIRLLVDHRDDLVAERTRIIGRLRWHLHELDPGWTPPKRLERASAYDKIEVFLSELSGLVSDLATRLVDHLRRLTLEIEELTTEIEELTTEITVRTTVLAPSLLAIPGCGPLTAAKLLGETAGVDRFRSKDAFARHNGTAPLPVWSSNHARHRLSRTGNRRINAAIHIIALTQAHCHPDARALLARRKAGGDGGMEALRILKRRLSDVVYRAMLADRPLMGTATAA</sequence>
<keyword evidence="4" id="KW-0614">Plasmid</keyword>
<dbReference type="PANTHER" id="PTHR33055:SF16">
    <property type="entry name" value="TRANSPOSASE FOR INSERTION SEQUENCE ELEMENT IS1547"/>
    <property type="match status" value="1"/>
</dbReference>
<reference evidence="4 5" key="1">
    <citation type="submission" date="2017-05" db="EMBL/GenBank/DDBJ databases">
        <title>Isolation of Rhodococcus sp. S2-17 biodegrading of BP-3.</title>
        <authorList>
            <person name="Lee Y."/>
            <person name="Kim K.H."/>
            <person name="Chun B.H."/>
            <person name="Jung H.S."/>
            <person name="Jeon C.O."/>
        </authorList>
    </citation>
    <scope>NUCLEOTIDE SEQUENCE [LARGE SCALE GENOMIC DNA]</scope>
    <source>
        <strain evidence="4 5">S2-17</strain>
        <plasmid evidence="5">prb98</plasmid>
    </source>
</reference>
<feature type="domain" description="Transposase IS116/IS110/IS902 C-terminal" evidence="3">
    <location>
        <begin position="228"/>
        <end position="308"/>
    </location>
</feature>
<evidence type="ECO:0000256" key="1">
    <source>
        <dbReference type="SAM" id="Coils"/>
    </source>
</evidence>
<feature type="coiled-coil region" evidence="1">
    <location>
        <begin position="189"/>
        <end position="216"/>
    </location>
</feature>
<evidence type="ECO:0000313" key="4">
    <source>
        <dbReference type="EMBL" id="AWK76105.1"/>
    </source>
</evidence>
<dbReference type="Proteomes" id="UP000245711">
    <property type="component" value="Plasmid pRB98"/>
</dbReference>
<dbReference type="InterPro" id="IPR003346">
    <property type="entry name" value="Transposase_20"/>
</dbReference>
<dbReference type="Pfam" id="PF02371">
    <property type="entry name" value="Transposase_20"/>
    <property type="match status" value="1"/>
</dbReference>
<dbReference type="OrthoDB" id="4337860at2"/>
<keyword evidence="5" id="KW-1185">Reference proteome</keyword>
<geneLocation type="plasmid" evidence="5">
    <name>prb98</name>
</geneLocation>
<name>A0A2S2C5G1_9NOCA</name>
<dbReference type="GO" id="GO:0006313">
    <property type="term" value="P:DNA transposition"/>
    <property type="evidence" value="ECO:0007669"/>
    <property type="project" value="InterPro"/>
</dbReference>
<dbReference type="InterPro" id="IPR002525">
    <property type="entry name" value="Transp_IS110-like_N"/>
</dbReference>
<dbReference type="GO" id="GO:0003677">
    <property type="term" value="F:DNA binding"/>
    <property type="evidence" value="ECO:0007669"/>
    <property type="project" value="InterPro"/>
</dbReference>
<dbReference type="RefSeq" id="WP_109335587.1">
    <property type="nucleotide sequence ID" value="NZ_CP021355.1"/>
</dbReference>
<dbReference type="GO" id="GO:0004803">
    <property type="term" value="F:transposase activity"/>
    <property type="evidence" value="ECO:0007669"/>
    <property type="project" value="InterPro"/>
</dbReference>
<accession>A0A2S2C5G1</accession>
<evidence type="ECO:0000313" key="5">
    <source>
        <dbReference type="Proteomes" id="UP000245711"/>
    </source>
</evidence>
<dbReference type="AlphaFoldDB" id="A0A2S2C5G1"/>
<gene>
    <name evidence="4" type="ORF">CBI38_31705</name>
</gene>
<feature type="domain" description="Transposase IS110-like N-terminal" evidence="2">
    <location>
        <begin position="4"/>
        <end position="155"/>
    </location>
</feature>
<protein>
    <submittedName>
        <fullName evidence="4">IS110 family transposase</fullName>
    </submittedName>
</protein>
<evidence type="ECO:0000259" key="2">
    <source>
        <dbReference type="Pfam" id="PF01548"/>
    </source>
</evidence>
<dbReference type="PANTHER" id="PTHR33055">
    <property type="entry name" value="TRANSPOSASE FOR INSERTION SEQUENCE ELEMENT IS1111A"/>
    <property type="match status" value="1"/>
</dbReference>
<dbReference type="KEGG" id="roz:CBI38_31705"/>
<dbReference type="EMBL" id="CP021355">
    <property type="protein sequence ID" value="AWK76105.1"/>
    <property type="molecule type" value="Genomic_DNA"/>
</dbReference>
<organism evidence="4 5">
    <name type="scientific">Rhodococcus oxybenzonivorans</name>
    <dbReference type="NCBI Taxonomy" id="1990687"/>
    <lineage>
        <taxon>Bacteria</taxon>
        <taxon>Bacillati</taxon>
        <taxon>Actinomycetota</taxon>
        <taxon>Actinomycetes</taxon>
        <taxon>Mycobacteriales</taxon>
        <taxon>Nocardiaceae</taxon>
        <taxon>Rhodococcus</taxon>
    </lineage>
</organism>
<proteinExistence type="predicted"/>
<dbReference type="Pfam" id="PF01548">
    <property type="entry name" value="DEDD_Tnp_IS110"/>
    <property type="match status" value="1"/>
</dbReference>
<dbReference type="InterPro" id="IPR047650">
    <property type="entry name" value="Transpos_IS110"/>
</dbReference>